<accession>A0ACB9H067</accession>
<dbReference type="Proteomes" id="UP001055811">
    <property type="component" value="Linkage Group LG01"/>
</dbReference>
<gene>
    <name evidence="1" type="ORF">L2E82_01454</name>
</gene>
<evidence type="ECO:0000313" key="1">
    <source>
        <dbReference type="EMBL" id="KAI3788681.1"/>
    </source>
</evidence>
<evidence type="ECO:0000313" key="2">
    <source>
        <dbReference type="Proteomes" id="UP001055811"/>
    </source>
</evidence>
<proteinExistence type="predicted"/>
<keyword evidence="2" id="KW-1185">Reference proteome</keyword>
<comment type="caution">
    <text evidence="1">The sequence shown here is derived from an EMBL/GenBank/DDBJ whole genome shotgun (WGS) entry which is preliminary data.</text>
</comment>
<name>A0ACB9H067_CICIN</name>
<protein>
    <submittedName>
        <fullName evidence="1">Uncharacterized protein</fullName>
    </submittedName>
</protein>
<sequence>MDRGVKRKRSNPLIGMENGYVGSPASPSRPKPSESSQVRDCHGIVPSHNVDGSQVENYHDIVPPSHVGGYQVSLNAQEFSILMILIGSVMWILDG</sequence>
<organism evidence="1 2">
    <name type="scientific">Cichorium intybus</name>
    <name type="common">Chicory</name>
    <dbReference type="NCBI Taxonomy" id="13427"/>
    <lineage>
        <taxon>Eukaryota</taxon>
        <taxon>Viridiplantae</taxon>
        <taxon>Streptophyta</taxon>
        <taxon>Embryophyta</taxon>
        <taxon>Tracheophyta</taxon>
        <taxon>Spermatophyta</taxon>
        <taxon>Magnoliopsida</taxon>
        <taxon>eudicotyledons</taxon>
        <taxon>Gunneridae</taxon>
        <taxon>Pentapetalae</taxon>
        <taxon>asterids</taxon>
        <taxon>campanulids</taxon>
        <taxon>Asterales</taxon>
        <taxon>Asteraceae</taxon>
        <taxon>Cichorioideae</taxon>
        <taxon>Cichorieae</taxon>
        <taxon>Cichoriinae</taxon>
        <taxon>Cichorium</taxon>
    </lineage>
</organism>
<dbReference type="EMBL" id="CM042009">
    <property type="protein sequence ID" value="KAI3788681.1"/>
    <property type="molecule type" value="Genomic_DNA"/>
</dbReference>
<reference evidence="2" key="1">
    <citation type="journal article" date="2022" name="Mol. Ecol. Resour.">
        <title>The genomes of chicory, endive, great burdock and yacon provide insights into Asteraceae palaeo-polyploidization history and plant inulin production.</title>
        <authorList>
            <person name="Fan W."/>
            <person name="Wang S."/>
            <person name="Wang H."/>
            <person name="Wang A."/>
            <person name="Jiang F."/>
            <person name="Liu H."/>
            <person name="Zhao H."/>
            <person name="Xu D."/>
            <person name="Zhang Y."/>
        </authorList>
    </citation>
    <scope>NUCLEOTIDE SEQUENCE [LARGE SCALE GENOMIC DNA]</scope>
    <source>
        <strain evidence="2">cv. Punajuju</strain>
    </source>
</reference>
<reference evidence="1 2" key="2">
    <citation type="journal article" date="2022" name="Mol. Ecol. Resour.">
        <title>The genomes of chicory, endive, great burdock and yacon provide insights into Asteraceae paleo-polyploidization history and plant inulin production.</title>
        <authorList>
            <person name="Fan W."/>
            <person name="Wang S."/>
            <person name="Wang H."/>
            <person name="Wang A."/>
            <person name="Jiang F."/>
            <person name="Liu H."/>
            <person name="Zhao H."/>
            <person name="Xu D."/>
            <person name="Zhang Y."/>
        </authorList>
    </citation>
    <scope>NUCLEOTIDE SEQUENCE [LARGE SCALE GENOMIC DNA]</scope>
    <source>
        <strain evidence="2">cv. Punajuju</strain>
        <tissue evidence="1">Leaves</tissue>
    </source>
</reference>